<evidence type="ECO:0000256" key="2">
    <source>
        <dbReference type="ARBA" id="ARBA00007935"/>
    </source>
</evidence>
<feature type="transmembrane region" description="Helical" evidence="8">
    <location>
        <begin position="299"/>
        <end position="317"/>
    </location>
</feature>
<feature type="transmembrane region" description="Helical" evidence="8">
    <location>
        <begin position="12"/>
        <end position="35"/>
    </location>
</feature>
<gene>
    <name evidence="9" type="ORF">J2Z35_002464</name>
</gene>
<evidence type="ECO:0000256" key="7">
    <source>
        <dbReference type="ARBA" id="ARBA00023136"/>
    </source>
</evidence>
<feature type="transmembrane region" description="Helical" evidence="8">
    <location>
        <begin position="79"/>
        <end position="100"/>
    </location>
</feature>
<dbReference type="Proteomes" id="UP001314903">
    <property type="component" value="Unassembled WGS sequence"/>
</dbReference>
<proteinExistence type="inferred from homology"/>
<keyword evidence="6 8" id="KW-1133">Transmembrane helix</keyword>
<evidence type="ECO:0000313" key="9">
    <source>
        <dbReference type="EMBL" id="MBP2028634.1"/>
    </source>
</evidence>
<keyword evidence="3" id="KW-0813">Transport</keyword>
<feature type="transmembrane region" description="Helical" evidence="8">
    <location>
        <begin position="107"/>
        <end position="130"/>
    </location>
</feature>
<dbReference type="Pfam" id="PF01032">
    <property type="entry name" value="FecCD"/>
    <property type="match status" value="1"/>
</dbReference>
<dbReference type="PANTHER" id="PTHR30472:SF25">
    <property type="entry name" value="ABC TRANSPORTER PERMEASE PROTEIN MJ0876-RELATED"/>
    <property type="match status" value="1"/>
</dbReference>
<comment type="caution">
    <text evidence="9">The sequence shown here is derived from an EMBL/GenBank/DDBJ whole genome shotgun (WGS) entry which is preliminary data.</text>
</comment>
<dbReference type="CDD" id="cd06550">
    <property type="entry name" value="TM_ABC_iron-siderophores_like"/>
    <property type="match status" value="1"/>
</dbReference>
<evidence type="ECO:0000256" key="3">
    <source>
        <dbReference type="ARBA" id="ARBA00022448"/>
    </source>
</evidence>
<comment type="similarity">
    <text evidence="2">Belongs to the binding-protein-dependent transport system permease family. FecCD subfamily.</text>
</comment>
<evidence type="ECO:0000256" key="8">
    <source>
        <dbReference type="SAM" id="Phobius"/>
    </source>
</evidence>
<keyword evidence="10" id="KW-1185">Reference proteome</keyword>
<feature type="transmembrane region" description="Helical" evidence="8">
    <location>
        <begin position="136"/>
        <end position="155"/>
    </location>
</feature>
<accession>A0ABS4KLG5</accession>
<organism evidence="9 10">
    <name type="scientific">Acetoanaerobium pronyense</name>
    <dbReference type="NCBI Taxonomy" id="1482736"/>
    <lineage>
        <taxon>Bacteria</taxon>
        <taxon>Bacillati</taxon>
        <taxon>Bacillota</taxon>
        <taxon>Clostridia</taxon>
        <taxon>Peptostreptococcales</taxon>
        <taxon>Filifactoraceae</taxon>
        <taxon>Acetoanaerobium</taxon>
    </lineage>
</organism>
<dbReference type="InterPro" id="IPR000522">
    <property type="entry name" value="ABC_transptr_permease_BtuC"/>
</dbReference>
<dbReference type="RefSeq" id="WP_245330893.1">
    <property type="nucleotide sequence ID" value="NZ_JAGGLI010000034.1"/>
</dbReference>
<dbReference type="SUPFAM" id="SSF81345">
    <property type="entry name" value="ABC transporter involved in vitamin B12 uptake, BtuC"/>
    <property type="match status" value="1"/>
</dbReference>
<sequence length="357" mass="38261">MLSNKKTKTEIPMYIGISVFLGFFLILSILIAVSIGSTSIPISSVYKVILFNIFKIESFAQDAQGPINDVVWLLRFPRIILAIAVGGGLSVCGIVMQAIVRNPLADPYILGVSSGASLGATSAILLGVGVAFGPSYVGILAFVGAFTAALFVMFIANIGSRANSVKLLLSGLAINAACSSFSSFIIFFANNKEGIQSITFWLMGSLAGAKWSLIPSVYLVTIGGSIFFFTQYRNLNLMLLGDDTSITLGTDLHIARHVYMLVVSLIIGFVVFTSGMIGFIGLIIPHFVRMIFGTDHKKIIPVSFLAGAIFMVWADLLSRTIIPHTELPIGILISMIGAPCFIYLLISKSYGFGGRES</sequence>
<keyword evidence="5 8" id="KW-0812">Transmembrane</keyword>
<evidence type="ECO:0000256" key="5">
    <source>
        <dbReference type="ARBA" id="ARBA00022692"/>
    </source>
</evidence>
<feature type="transmembrane region" description="Helical" evidence="8">
    <location>
        <begin position="258"/>
        <end position="287"/>
    </location>
</feature>
<keyword evidence="7 8" id="KW-0472">Membrane</keyword>
<reference evidence="9 10" key="1">
    <citation type="submission" date="2021-03" db="EMBL/GenBank/DDBJ databases">
        <title>Genomic Encyclopedia of Type Strains, Phase IV (KMG-IV): sequencing the most valuable type-strain genomes for metagenomic binning, comparative biology and taxonomic classification.</title>
        <authorList>
            <person name="Goeker M."/>
        </authorList>
    </citation>
    <scope>NUCLEOTIDE SEQUENCE [LARGE SCALE GENOMIC DNA]</scope>
    <source>
        <strain evidence="9 10">DSM 27512</strain>
    </source>
</reference>
<evidence type="ECO:0000256" key="6">
    <source>
        <dbReference type="ARBA" id="ARBA00022989"/>
    </source>
</evidence>
<evidence type="ECO:0000256" key="1">
    <source>
        <dbReference type="ARBA" id="ARBA00004651"/>
    </source>
</evidence>
<name>A0ABS4KLG5_9FIRM</name>
<feature type="transmembrane region" description="Helical" evidence="8">
    <location>
        <begin position="167"/>
        <end position="189"/>
    </location>
</feature>
<dbReference type="EMBL" id="JAGGLI010000034">
    <property type="protein sequence ID" value="MBP2028634.1"/>
    <property type="molecule type" value="Genomic_DNA"/>
</dbReference>
<dbReference type="PANTHER" id="PTHR30472">
    <property type="entry name" value="FERRIC ENTEROBACTIN TRANSPORT SYSTEM PERMEASE PROTEIN"/>
    <property type="match status" value="1"/>
</dbReference>
<protein>
    <submittedName>
        <fullName evidence="9">Iron complex transport system permease protein</fullName>
    </submittedName>
</protein>
<evidence type="ECO:0000313" key="10">
    <source>
        <dbReference type="Proteomes" id="UP001314903"/>
    </source>
</evidence>
<feature type="transmembrane region" description="Helical" evidence="8">
    <location>
        <begin position="329"/>
        <end position="346"/>
    </location>
</feature>
<feature type="transmembrane region" description="Helical" evidence="8">
    <location>
        <begin position="209"/>
        <end position="229"/>
    </location>
</feature>
<dbReference type="Gene3D" id="1.10.3470.10">
    <property type="entry name" value="ABC transporter involved in vitamin B12 uptake, BtuC"/>
    <property type="match status" value="1"/>
</dbReference>
<comment type="subcellular location">
    <subcellularLocation>
        <location evidence="1">Cell membrane</location>
        <topology evidence="1">Multi-pass membrane protein</topology>
    </subcellularLocation>
</comment>
<dbReference type="InterPro" id="IPR037294">
    <property type="entry name" value="ABC_BtuC-like"/>
</dbReference>
<evidence type="ECO:0000256" key="4">
    <source>
        <dbReference type="ARBA" id="ARBA00022475"/>
    </source>
</evidence>
<keyword evidence="4" id="KW-1003">Cell membrane</keyword>